<protein>
    <submittedName>
        <fullName evidence="1">Uncharacterized protein</fullName>
    </submittedName>
</protein>
<dbReference type="AlphaFoldDB" id="A0A7G9YVR3"/>
<organism evidence="1">
    <name type="scientific">Candidatus Methanophagaceae archaeon ANME-1 ERB6</name>
    <dbReference type="NCBI Taxonomy" id="2759912"/>
    <lineage>
        <taxon>Archaea</taxon>
        <taxon>Methanobacteriati</taxon>
        <taxon>Methanobacteriota</taxon>
        <taxon>Stenosarchaea group</taxon>
        <taxon>Methanomicrobia</taxon>
        <taxon>Candidatus Methanophagales</taxon>
        <taxon>Candidatus Methanophagaceae</taxon>
    </lineage>
</organism>
<dbReference type="EMBL" id="MT631501">
    <property type="protein sequence ID" value="QNO52097.1"/>
    <property type="molecule type" value="Genomic_DNA"/>
</dbReference>
<evidence type="ECO:0000313" key="1">
    <source>
        <dbReference type="EMBL" id="QNO52097.1"/>
    </source>
</evidence>
<sequence>MAELVIKIPGIELDEKTKSALKEDIRAVIRPKKALLKNGKDVGGCE</sequence>
<proteinExistence type="predicted"/>
<name>A0A7G9YVR3_9EURY</name>
<gene>
    <name evidence="1" type="ORF">GAKKPHMA_00003</name>
</gene>
<reference evidence="1" key="1">
    <citation type="submission" date="2020-06" db="EMBL/GenBank/DDBJ databases">
        <title>Unique genomic features of the anaerobic methanotrophic archaea.</title>
        <authorList>
            <person name="Chadwick G.L."/>
            <person name="Skennerton C.T."/>
            <person name="Laso-Perez R."/>
            <person name="Leu A.O."/>
            <person name="Speth D.R."/>
            <person name="Yu H."/>
            <person name="Morgan-Lang C."/>
            <person name="Hatzenpichler R."/>
            <person name="Goudeau D."/>
            <person name="Malmstrom R."/>
            <person name="Brazelton W.J."/>
            <person name="Woyke T."/>
            <person name="Hallam S.J."/>
            <person name="Tyson G.W."/>
            <person name="Wegener G."/>
            <person name="Boetius A."/>
            <person name="Orphan V."/>
        </authorList>
    </citation>
    <scope>NUCLEOTIDE SEQUENCE</scope>
</reference>
<accession>A0A7G9YVR3</accession>